<dbReference type="PANTHER" id="PTHR24126">
    <property type="entry name" value="ANKYRIN REPEAT, PH AND SEC7 DOMAIN CONTAINING PROTEIN SECG-RELATED"/>
    <property type="match status" value="1"/>
</dbReference>
<comment type="caution">
    <text evidence="4">The sequence shown here is derived from an EMBL/GenBank/DDBJ whole genome shotgun (WGS) entry which is preliminary data.</text>
</comment>
<dbReference type="PANTHER" id="PTHR24126:SF14">
    <property type="entry name" value="ANK_REP_REGION DOMAIN-CONTAINING PROTEIN"/>
    <property type="match status" value="1"/>
</dbReference>
<evidence type="ECO:0000313" key="5">
    <source>
        <dbReference type="Proteomes" id="UP000186955"/>
    </source>
</evidence>
<proteinExistence type="predicted"/>
<organism evidence="4 5">
    <name type="scientific">Penicillium subrubescens</name>
    <dbReference type="NCBI Taxonomy" id="1316194"/>
    <lineage>
        <taxon>Eukaryota</taxon>
        <taxon>Fungi</taxon>
        <taxon>Dikarya</taxon>
        <taxon>Ascomycota</taxon>
        <taxon>Pezizomycotina</taxon>
        <taxon>Eurotiomycetes</taxon>
        <taxon>Eurotiomycetidae</taxon>
        <taxon>Eurotiales</taxon>
        <taxon>Aspergillaceae</taxon>
        <taxon>Penicillium</taxon>
    </lineage>
</organism>
<dbReference type="STRING" id="1316194.A0A1Q5UAG7"/>
<sequence length="366" mass="40646">MPLLQLPPELHLQIARFLETTRDINSWSQANKQLYALLNRYLYMLDAHVSSSALLWGAQRGTVDTVRMCLQMGANVEVMDRGRTPLSLAAEHGHEAVVKLLLETEGVDADSGRGDDRTPLSYAAEHDYVEVVKLLLETGRVVVDSKDADLWTPLFWAANSGSERVVKLLLETGQANVDWRDYSRDTPLSWAAVKGHKTVLKLLLEIGQASSDSEGSFGWMGLRSATREGYKAVKKLLQTRQGNMNLSDTEEWTLSSLVALDGCEEIRNILLETDRIATDSRDTPISWAARYGRGAMVRLLLETGQISVDPKDSTRYTPLSLATKYGYEEVVNILLGTRLRNLYANRPRSIAIPANSSQSFGSVPHG</sequence>
<dbReference type="EMBL" id="MNBE01000519">
    <property type="protein sequence ID" value="OKP09456.1"/>
    <property type="molecule type" value="Genomic_DNA"/>
</dbReference>
<evidence type="ECO:0000256" key="1">
    <source>
        <dbReference type="ARBA" id="ARBA00022737"/>
    </source>
</evidence>
<evidence type="ECO:0000313" key="4">
    <source>
        <dbReference type="EMBL" id="OKP09456.1"/>
    </source>
</evidence>
<dbReference type="PROSITE" id="PS50297">
    <property type="entry name" value="ANK_REP_REGION"/>
    <property type="match status" value="2"/>
</dbReference>
<feature type="repeat" description="ANK" evidence="3">
    <location>
        <begin position="81"/>
        <end position="103"/>
    </location>
</feature>
<keyword evidence="5" id="KW-1185">Reference proteome</keyword>
<dbReference type="AlphaFoldDB" id="A0A1Q5UAG7"/>
<gene>
    <name evidence="4" type="ORF">PENSUB_5192</name>
</gene>
<evidence type="ECO:0000256" key="3">
    <source>
        <dbReference type="PROSITE-ProRule" id="PRU00023"/>
    </source>
</evidence>
<feature type="repeat" description="ANK" evidence="3">
    <location>
        <begin position="115"/>
        <end position="139"/>
    </location>
</feature>
<dbReference type="InterPro" id="IPR036770">
    <property type="entry name" value="Ankyrin_rpt-contain_sf"/>
</dbReference>
<keyword evidence="2 3" id="KW-0040">ANK repeat</keyword>
<accession>A0A1Q5UAG7</accession>
<dbReference type="Gene3D" id="1.25.40.20">
    <property type="entry name" value="Ankyrin repeat-containing domain"/>
    <property type="match status" value="3"/>
</dbReference>
<dbReference type="SUPFAM" id="SSF48403">
    <property type="entry name" value="Ankyrin repeat"/>
    <property type="match status" value="1"/>
</dbReference>
<keyword evidence="1" id="KW-0677">Repeat</keyword>
<dbReference type="SMART" id="SM00248">
    <property type="entry name" value="ANK"/>
    <property type="match status" value="7"/>
</dbReference>
<protein>
    <submittedName>
        <fullName evidence="4">Ankyrin-1</fullName>
    </submittedName>
</protein>
<dbReference type="Pfam" id="PF12796">
    <property type="entry name" value="Ank_2"/>
    <property type="match status" value="3"/>
</dbReference>
<evidence type="ECO:0000256" key="2">
    <source>
        <dbReference type="ARBA" id="ARBA00023043"/>
    </source>
</evidence>
<dbReference type="Proteomes" id="UP000186955">
    <property type="component" value="Unassembled WGS sequence"/>
</dbReference>
<reference evidence="4 5" key="1">
    <citation type="submission" date="2016-10" db="EMBL/GenBank/DDBJ databases">
        <title>Genome sequence of the ascomycete fungus Penicillium subrubescens.</title>
        <authorList>
            <person name="De Vries R.P."/>
            <person name="Peng M."/>
            <person name="Dilokpimol A."/>
            <person name="Hilden K."/>
            <person name="Makela M.R."/>
            <person name="Grigoriev I."/>
            <person name="Riley R."/>
            <person name="Granchi Z."/>
        </authorList>
    </citation>
    <scope>NUCLEOTIDE SEQUENCE [LARGE SCALE GENOMIC DNA]</scope>
    <source>
        <strain evidence="4 5">CBS 132785</strain>
    </source>
</reference>
<dbReference type="PROSITE" id="PS50088">
    <property type="entry name" value="ANK_REPEAT"/>
    <property type="match status" value="2"/>
</dbReference>
<name>A0A1Q5UAG7_9EURO</name>
<dbReference type="InterPro" id="IPR002110">
    <property type="entry name" value="Ankyrin_rpt"/>
</dbReference>